<dbReference type="EMBL" id="VSSQ01086863">
    <property type="protein sequence ID" value="MPN34033.1"/>
    <property type="molecule type" value="Genomic_DNA"/>
</dbReference>
<protein>
    <submittedName>
        <fullName evidence="1">Uncharacterized protein</fullName>
    </submittedName>
</protein>
<dbReference type="AlphaFoldDB" id="A0A645HE29"/>
<proteinExistence type="predicted"/>
<sequence>MFFDIGGKGRTFRVFDADEILDAEGIVDLSA</sequence>
<gene>
    <name evidence="1" type="ORF">SDC9_181525</name>
</gene>
<accession>A0A645HE29</accession>
<evidence type="ECO:0000313" key="1">
    <source>
        <dbReference type="EMBL" id="MPN34033.1"/>
    </source>
</evidence>
<reference evidence="1" key="1">
    <citation type="submission" date="2019-08" db="EMBL/GenBank/DDBJ databases">
        <authorList>
            <person name="Kucharzyk K."/>
            <person name="Murdoch R.W."/>
            <person name="Higgins S."/>
            <person name="Loffler F."/>
        </authorList>
    </citation>
    <scope>NUCLEOTIDE SEQUENCE</scope>
</reference>
<comment type="caution">
    <text evidence="1">The sequence shown here is derived from an EMBL/GenBank/DDBJ whole genome shotgun (WGS) entry which is preliminary data.</text>
</comment>
<name>A0A645HE29_9ZZZZ</name>
<organism evidence="1">
    <name type="scientific">bioreactor metagenome</name>
    <dbReference type="NCBI Taxonomy" id="1076179"/>
    <lineage>
        <taxon>unclassified sequences</taxon>
        <taxon>metagenomes</taxon>
        <taxon>ecological metagenomes</taxon>
    </lineage>
</organism>